<evidence type="ECO:0000256" key="6">
    <source>
        <dbReference type="ARBA" id="ARBA00022607"/>
    </source>
</evidence>
<keyword evidence="12 17" id="KW-0406">Ion transport</keyword>
<keyword evidence="7 17" id="KW-0812">Transmembrane</keyword>
<keyword evidence="9" id="KW-0735">Signal-anchor</keyword>
<evidence type="ECO:0000313" key="19">
    <source>
        <dbReference type="Proteomes" id="UP000585422"/>
    </source>
</evidence>
<comment type="function">
    <text evidence="17">This is the non-catalytic component of the active enzyme, which catalyzes the hydrolysis of ATP coupled with the exchange of Na(+) and K(+) ions across the plasma membrane.</text>
</comment>
<keyword evidence="8" id="KW-0630">Potassium</keyword>
<gene>
    <name evidence="18" type="primary">Atp1b2</name>
    <name evidence="18" type="ORF">HALALB_R15668</name>
</gene>
<evidence type="ECO:0000256" key="3">
    <source>
        <dbReference type="ARBA" id="ARBA00022448"/>
    </source>
</evidence>
<proteinExistence type="inferred from homology"/>
<dbReference type="Proteomes" id="UP000585422">
    <property type="component" value="Unassembled WGS sequence"/>
</dbReference>
<reference evidence="18 19" key="1">
    <citation type="submission" date="2019-09" db="EMBL/GenBank/DDBJ databases">
        <title>Bird 10,000 Genomes (B10K) Project - Family phase.</title>
        <authorList>
            <person name="Zhang G."/>
        </authorList>
    </citation>
    <scope>NUCLEOTIDE SEQUENCE [LARGE SCALE GENOMIC DNA]</scope>
    <source>
        <strain evidence="18">OUT-0040</strain>
        <tissue evidence="18">Blood</tissue>
    </source>
</reference>
<evidence type="ECO:0000256" key="7">
    <source>
        <dbReference type="ARBA" id="ARBA00022692"/>
    </source>
</evidence>
<keyword evidence="4" id="KW-1003">Cell membrane</keyword>
<evidence type="ECO:0000256" key="17">
    <source>
        <dbReference type="RuleBase" id="RU362099"/>
    </source>
</evidence>
<evidence type="ECO:0000256" key="13">
    <source>
        <dbReference type="ARBA" id="ARBA00023136"/>
    </source>
</evidence>
<evidence type="ECO:0000256" key="9">
    <source>
        <dbReference type="ARBA" id="ARBA00022968"/>
    </source>
</evidence>
<sequence length="248" mass="27683">LILLFYLIFYGFLAGLFALTMWVMLQSVDPHVPKYQDRLATPGMMIRPRTEGLDVTFNVTKSQTWSHYVRALHQFLEPYNDSVQAARNAACVPGRYNEQPDDSVPNYPKRACRFNRSLLGPCAGLAPADDYGYGVGQPCVLLKVNRVINFFPGKNKSINVICAAKVTPVSPPVSPPVFPMFPPAPRTPGSLSPQVNYTQPVVAVQFTNATANMEHHIECRLNAAGLRTDDERDKFAGRVAFRLRINRD</sequence>
<keyword evidence="5" id="KW-0633">Potassium transport</keyword>
<evidence type="ECO:0000256" key="10">
    <source>
        <dbReference type="ARBA" id="ARBA00022989"/>
    </source>
</evidence>
<evidence type="ECO:0000256" key="15">
    <source>
        <dbReference type="ARBA" id="ARBA00023180"/>
    </source>
</evidence>
<evidence type="ECO:0000256" key="14">
    <source>
        <dbReference type="ARBA" id="ARBA00023157"/>
    </source>
</evidence>
<dbReference type="GO" id="GO:0001671">
    <property type="term" value="F:ATPase activator activity"/>
    <property type="evidence" value="ECO:0007669"/>
    <property type="project" value="TreeGrafter"/>
</dbReference>
<name>A0A7K7NYR2_HALAL</name>
<dbReference type="Pfam" id="PF00287">
    <property type="entry name" value="Na_K-ATPase"/>
    <property type="match status" value="1"/>
</dbReference>
<keyword evidence="16" id="KW-0739">Sodium transport</keyword>
<dbReference type="InterPro" id="IPR038702">
    <property type="entry name" value="Na/K_ATPase_sub_beta_sf"/>
</dbReference>
<dbReference type="GO" id="GO:1990573">
    <property type="term" value="P:potassium ion import across plasma membrane"/>
    <property type="evidence" value="ECO:0007669"/>
    <property type="project" value="TreeGrafter"/>
</dbReference>
<keyword evidence="13 17" id="KW-0472">Membrane</keyword>
<organism evidence="18 19">
    <name type="scientific">Haliaeetus albicilla</name>
    <name type="common">White-tailed sea-eagle</name>
    <name type="synonym">Falco albicilla</name>
    <dbReference type="NCBI Taxonomy" id="8969"/>
    <lineage>
        <taxon>Eukaryota</taxon>
        <taxon>Metazoa</taxon>
        <taxon>Chordata</taxon>
        <taxon>Craniata</taxon>
        <taxon>Vertebrata</taxon>
        <taxon>Euteleostomi</taxon>
        <taxon>Archelosauria</taxon>
        <taxon>Archosauria</taxon>
        <taxon>Dinosauria</taxon>
        <taxon>Saurischia</taxon>
        <taxon>Theropoda</taxon>
        <taxon>Coelurosauria</taxon>
        <taxon>Aves</taxon>
        <taxon>Neognathae</taxon>
        <taxon>Neoaves</taxon>
        <taxon>Telluraves</taxon>
        <taxon>Accipitrimorphae</taxon>
        <taxon>Accipitriformes</taxon>
        <taxon>Accipitridae</taxon>
        <taxon>Accipitrinae</taxon>
        <taxon>Haliaeetus</taxon>
    </lineage>
</organism>
<dbReference type="GO" id="GO:0036376">
    <property type="term" value="P:sodium ion export across plasma membrane"/>
    <property type="evidence" value="ECO:0007669"/>
    <property type="project" value="TreeGrafter"/>
</dbReference>
<evidence type="ECO:0000256" key="2">
    <source>
        <dbReference type="ARBA" id="ARBA00005876"/>
    </source>
</evidence>
<feature type="transmembrane region" description="Helical" evidence="17">
    <location>
        <begin position="6"/>
        <end position="25"/>
    </location>
</feature>
<keyword evidence="3 17" id="KW-0813">Transport</keyword>
<comment type="subcellular location">
    <subcellularLocation>
        <location evidence="1">Cell membrane</location>
        <topology evidence="1">Single-pass type II membrane protein</topology>
    </subcellularLocation>
    <subcellularLocation>
        <location evidence="17">Membrane</location>
    </subcellularLocation>
</comment>
<accession>A0A7K7NYR2</accession>
<dbReference type="PROSITE" id="PS00391">
    <property type="entry name" value="ATPASE_NA_K_BETA_2"/>
    <property type="match status" value="1"/>
</dbReference>
<dbReference type="GO" id="GO:0006883">
    <property type="term" value="P:intracellular sodium ion homeostasis"/>
    <property type="evidence" value="ECO:0007669"/>
    <property type="project" value="TreeGrafter"/>
</dbReference>
<evidence type="ECO:0000256" key="12">
    <source>
        <dbReference type="ARBA" id="ARBA00023065"/>
    </source>
</evidence>
<keyword evidence="10 17" id="KW-1133">Transmembrane helix</keyword>
<evidence type="ECO:0000256" key="1">
    <source>
        <dbReference type="ARBA" id="ARBA00004401"/>
    </source>
</evidence>
<dbReference type="GO" id="GO:0005890">
    <property type="term" value="C:sodium:potassium-exchanging ATPase complex"/>
    <property type="evidence" value="ECO:0007669"/>
    <property type="project" value="InterPro"/>
</dbReference>
<dbReference type="PANTHER" id="PTHR11523">
    <property type="entry name" value="SODIUM/POTASSIUM-DEPENDENT ATPASE BETA SUBUNIT"/>
    <property type="match status" value="1"/>
</dbReference>
<dbReference type="AlphaFoldDB" id="A0A7K7NYR2"/>
<evidence type="ECO:0000256" key="4">
    <source>
        <dbReference type="ARBA" id="ARBA00022475"/>
    </source>
</evidence>
<keyword evidence="11" id="KW-0915">Sodium</keyword>
<keyword evidence="19" id="KW-1185">Reference proteome</keyword>
<dbReference type="NCBIfam" id="TIGR01107">
    <property type="entry name" value="Na_K_ATPase_bet"/>
    <property type="match status" value="1"/>
</dbReference>
<feature type="non-terminal residue" evidence="18">
    <location>
        <position position="1"/>
    </location>
</feature>
<comment type="similarity">
    <text evidence="2 17">Belongs to the X(+)/potassium ATPases subunit beta family.</text>
</comment>
<dbReference type="Gene3D" id="2.60.40.1660">
    <property type="entry name" value="Na, k-atpase alpha subunit"/>
    <property type="match status" value="1"/>
</dbReference>
<dbReference type="OrthoDB" id="5912413at2759"/>
<feature type="non-terminal residue" evidence="18">
    <location>
        <position position="248"/>
    </location>
</feature>
<dbReference type="EMBL" id="VZSQ01000564">
    <property type="protein sequence ID" value="NWZ60508.1"/>
    <property type="molecule type" value="Genomic_DNA"/>
</dbReference>
<evidence type="ECO:0000256" key="5">
    <source>
        <dbReference type="ARBA" id="ARBA00022538"/>
    </source>
</evidence>
<protein>
    <recommendedName>
        <fullName evidence="17">Sodium/potassium-transporting ATPase subunit beta</fullName>
    </recommendedName>
</protein>
<evidence type="ECO:0000256" key="11">
    <source>
        <dbReference type="ARBA" id="ARBA00023053"/>
    </source>
</evidence>
<evidence type="ECO:0000313" key="18">
    <source>
        <dbReference type="EMBL" id="NWZ60508.1"/>
    </source>
</evidence>
<keyword evidence="14" id="KW-1015">Disulfide bond</keyword>
<dbReference type="InterPro" id="IPR000402">
    <property type="entry name" value="Na/K_ATPase_sub_beta"/>
</dbReference>
<comment type="caution">
    <text evidence="18">The sequence shown here is derived from an EMBL/GenBank/DDBJ whole genome shotgun (WGS) entry which is preliminary data.</text>
</comment>
<dbReference type="GO" id="GO:0030007">
    <property type="term" value="P:intracellular potassium ion homeostasis"/>
    <property type="evidence" value="ECO:0007669"/>
    <property type="project" value="TreeGrafter"/>
</dbReference>
<evidence type="ECO:0000256" key="8">
    <source>
        <dbReference type="ARBA" id="ARBA00022958"/>
    </source>
</evidence>
<keyword evidence="6" id="KW-0740">Sodium/potassium transport</keyword>
<dbReference type="PANTHER" id="PTHR11523:SF26">
    <property type="entry name" value="SODIUM_POTASSIUM-TRANSPORTING ATPASE SUBUNIT BETA-2"/>
    <property type="match status" value="1"/>
</dbReference>
<keyword evidence="15" id="KW-0325">Glycoprotein</keyword>
<evidence type="ECO:0000256" key="16">
    <source>
        <dbReference type="ARBA" id="ARBA00023201"/>
    </source>
</evidence>